<protein>
    <submittedName>
        <fullName evidence="4">Glycine cleavage system H protein</fullName>
    </submittedName>
</protein>
<proteinExistence type="inferred from homology"/>
<dbReference type="InterPro" id="IPR011053">
    <property type="entry name" value="Single_hybrid_motif"/>
</dbReference>
<dbReference type="InterPro" id="IPR000089">
    <property type="entry name" value="Biotin_lipoyl"/>
</dbReference>
<dbReference type="GO" id="GO:0005960">
    <property type="term" value="C:glycine cleavage complex"/>
    <property type="evidence" value="ECO:0007669"/>
    <property type="project" value="InterPro"/>
</dbReference>
<dbReference type="EMBL" id="UOEA01000045">
    <property type="protein sequence ID" value="VAV83666.1"/>
    <property type="molecule type" value="Genomic_DNA"/>
</dbReference>
<evidence type="ECO:0000313" key="4">
    <source>
        <dbReference type="EMBL" id="VAV83666.1"/>
    </source>
</evidence>
<organism evidence="4">
    <name type="scientific">hydrothermal vent metagenome</name>
    <dbReference type="NCBI Taxonomy" id="652676"/>
    <lineage>
        <taxon>unclassified sequences</taxon>
        <taxon>metagenomes</taxon>
        <taxon>ecological metagenomes</taxon>
    </lineage>
</organism>
<dbReference type="PANTHER" id="PTHR11715:SF3">
    <property type="entry name" value="GLYCINE CLEAVAGE SYSTEM H PROTEIN-RELATED"/>
    <property type="match status" value="1"/>
</dbReference>
<comment type="similarity">
    <text evidence="1">Belongs to the GcvH family.</text>
</comment>
<dbReference type="HAMAP" id="MF_00272">
    <property type="entry name" value="GcvH"/>
    <property type="match status" value="1"/>
</dbReference>
<dbReference type="NCBIfam" id="NF002270">
    <property type="entry name" value="PRK01202.1"/>
    <property type="match status" value="1"/>
</dbReference>
<dbReference type="Pfam" id="PF01597">
    <property type="entry name" value="GCV_H"/>
    <property type="match status" value="1"/>
</dbReference>
<dbReference type="SUPFAM" id="SSF51230">
    <property type="entry name" value="Single hybrid motif"/>
    <property type="match status" value="1"/>
</dbReference>
<name>A0A3B0R3J7_9ZZZZ</name>
<evidence type="ECO:0000256" key="2">
    <source>
        <dbReference type="ARBA" id="ARBA00022823"/>
    </source>
</evidence>
<dbReference type="PROSITE" id="PS50968">
    <property type="entry name" value="BIOTINYL_LIPOYL"/>
    <property type="match status" value="1"/>
</dbReference>
<dbReference type="Gene3D" id="2.40.50.100">
    <property type="match status" value="1"/>
</dbReference>
<dbReference type="InterPro" id="IPR002930">
    <property type="entry name" value="GCV_H"/>
</dbReference>
<dbReference type="PANTHER" id="PTHR11715">
    <property type="entry name" value="GLYCINE CLEAVAGE SYSTEM H PROTEIN"/>
    <property type="match status" value="1"/>
</dbReference>
<dbReference type="GO" id="GO:0009249">
    <property type="term" value="P:protein lipoylation"/>
    <property type="evidence" value="ECO:0007669"/>
    <property type="project" value="TreeGrafter"/>
</dbReference>
<gene>
    <name evidence="4" type="ORF">MNBD_DELTA01-942</name>
</gene>
<evidence type="ECO:0000259" key="3">
    <source>
        <dbReference type="PROSITE" id="PS50968"/>
    </source>
</evidence>
<evidence type="ECO:0000256" key="1">
    <source>
        <dbReference type="ARBA" id="ARBA00009249"/>
    </source>
</evidence>
<sequence length="128" mass="14107">MDFPQDLKYTKEHEWVKEVGGSVVVGVTDYAQDSLGDIVYVELPQEGAAVTKDEPFGVVESVKAVSDLYSPVSGNVVEVNDSIVDSPEVINDEPYGDAWMLKIELTDPSELDGLLSVEEYKSYIEEES</sequence>
<dbReference type="InterPro" id="IPR003016">
    <property type="entry name" value="2-oxoA_DH_lipoyl-BS"/>
</dbReference>
<dbReference type="GO" id="GO:0005829">
    <property type="term" value="C:cytosol"/>
    <property type="evidence" value="ECO:0007669"/>
    <property type="project" value="TreeGrafter"/>
</dbReference>
<accession>A0A3B0R3J7</accession>
<dbReference type="NCBIfam" id="TIGR00527">
    <property type="entry name" value="gcvH"/>
    <property type="match status" value="1"/>
</dbReference>
<dbReference type="GO" id="GO:0019464">
    <property type="term" value="P:glycine decarboxylation via glycine cleavage system"/>
    <property type="evidence" value="ECO:0007669"/>
    <property type="project" value="InterPro"/>
</dbReference>
<dbReference type="PROSITE" id="PS00189">
    <property type="entry name" value="LIPOYL"/>
    <property type="match status" value="1"/>
</dbReference>
<dbReference type="CDD" id="cd06848">
    <property type="entry name" value="GCS_H"/>
    <property type="match status" value="1"/>
</dbReference>
<keyword evidence="2" id="KW-0450">Lipoyl</keyword>
<dbReference type="AlphaFoldDB" id="A0A3B0R3J7"/>
<dbReference type="InterPro" id="IPR033753">
    <property type="entry name" value="GCV_H/Fam206"/>
</dbReference>
<reference evidence="4" key="1">
    <citation type="submission" date="2018-06" db="EMBL/GenBank/DDBJ databases">
        <authorList>
            <person name="Zhirakovskaya E."/>
        </authorList>
    </citation>
    <scope>NUCLEOTIDE SEQUENCE</scope>
</reference>
<feature type="domain" description="Lipoyl-binding" evidence="3">
    <location>
        <begin position="22"/>
        <end position="104"/>
    </location>
</feature>
<dbReference type="InterPro" id="IPR017453">
    <property type="entry name" value="GCV_H_sub"/>
</dbReference>